<protein>
    <submittedName>
        <fullName evidence="2">Uncharacterized protein</fullName>
    </submittedName>
</protein>
<evidence type="ECO:0000313" key="2">
    <source>
        <dbReference type="EMBL" id="JAH27369.1"/>
    </source>
</evidence>
<organism evidence="2">
    <name type="scientific">Anguilla anguilla</name>
    <name type="common">European freshwater eel</name>
    <name type="synonym">Muraena anguilla</name>
    <dbReference type="NCBI Taxonomy" id="7936"/>
    <lineage>
        <taxon>Eukaryota</taxon>
        <taxon>Metazoa</taxon>
        <taxon>Chordata</taxon>
        <taxon>Craniata</taxon>
        <taxon>Vertebrata</taxon>
        <taxon>Euteleostomi</taxon>
        <taxon>Actinopterygii</taxon>
        <taxon>Neopterygii</taxon>
        <taxon>Teleostei</taxon>
        <taxon>Anguilliformes</taxon>
        <taxon>Anguillidae</taxon>
        <taxon>Anguilla</taxon>
    </lineage>
</organism>
<evidence type="ECO:0000256" key="1">
    <source>
        <dbReference type="SAM" id="MobiDB-lite"/>
    </source>
</evidence>
<reference evidence="2" key="1">
    <citation type="submission" date="2014-11" db="EMBL/GenBank/DDBJ databases">
        <authorList>
            <person name="Amaro Gonzalez C."/>
        </authorList>
    </citation>
    <scope>NUCLEOTIDE SEQUENCE</scope>
</reference>
<dbReference type="AlphaFoldDB" id="A0A0E9RE63"/>
<proteinExistence type="predicted"/>
<feature type="region of interest" description="Disordered" evidence="1">
    <location>
        <begin position="1"/>
        <end position="22"/>
    </location>
</feature>
<dbReference type="EMBL" id="GBXM01081208">
    <property type="protein sequence ID" value="JAH27369.1"/>
    <property type="molecule type" value="Transcribed_RNA"/>
</dbReference>
<sequence length="39" mass="4487">MFWGINNEMDEQHQKFPQEPRVGCSSQPIISIASQLQVL</sequence>
<reference evidence="2" key="2">
    <citation type="journal article" date="2015" name="Fish Shellfish Immunol.">
        <title>Early steps in the European eel (Anguilla anguilla)-Vibrio vulnificus interaction in the gills: Role of the RtxA13 toxin.</title>
        <authorList>
            <person name="Callol A."/>
            <person name="Pajuelo D."/>
            <person name="Ebbesson L."/>
            <person name="Teles M."/>
            <person name="MacKenzie S."/>
            <person name="Amaro C."/>
        </authorList>
    </citation>
    <scope>NUCLEOTIDE SEQUENCE</scope>
</reference>
<name>A0A0E9RE63_ANGAN</name>
<accession>A0A0E9RE63</accession>